<dbReference type="Pfam" id="PF07883">
    <property type="entry name" value="Cupin_2"/>
    <property type="match status" value="1"/>
</dbReference>
<gene>
    <name evidence="3" type="ORF">ACFR9S_05195</name>
</gene>
<dbReference type="InterPro" id="IPR051610">
    <property type="entry name" value="GPI/OXD"/>
</dbReference>
<evidence type="ECO:0000313" key="4">
    <source>
        <dbReference type="Proteomes" id="UP001597111"/>
    </source>
</evidence>
<protein>
    <submittedName>
        <fullName evidence="3">Cupin domain-containing protein</fullName>
    </submittedName>
</protein>
<dbReference type="Gene3D" id="2.60.120.10">
    <property type="entry name" value="Jelly Rolls"/>
    <property type="match status" value="1"/>
</dbReference>
<dbReference type="EMBL" id="JBHUDH010000041">
    <property type="protein sequence ID" value="MFD1525702.1"/>
    <property type="molecule type" value="Genomic_DNA"/>
</dbReference>
<dbReference type="GO" id="GO:0046872">
    <property type="term" value="F:metal ion binding"/>
    <property type="evidence" value="ECO:0007669"/>
    <property type="project" value="UniProtKB-KW"/>
</dbReference>
<evidence type="ECO:0000256" key="1">
    <source>
        <dbReference type="ARBA" id="ARBA00022723"/>
    </source>
</evidence>
<name>A0ABD6B4Q7_9EURY</name>
<reference evidence="3 4" key="1">
    <citation type="journal article" date="2019" name="Int. J. Syst. Evol. Microbiol.">
        <title>The Global Catalogue of Microorganisms (GCM) 10K type strain sequencing project: providing services to taxonomists for standard genome sequencing and annotation.</title>
        <authorList>
            <consortium name="The Broad Institute Genomics Platform"/>
            <consortium name="The Broad Institute Genome Sequencing Center for Infectious Disease"/>
            <person name="Wu L."/>
            <person name="Ma J."/>
        </authorList>
    </citation>
    <scope>NUCLEOTIDE SEQUENCE [LARGE SCALE GENOMIC DNA]</scope>
    <source>
        <strain evidence="3 4">CGMCC 1.12285</strain>
    </source>
</reference>
<dbReference type="InterPro" id="IPR013096">
    <property type="entry name" value="Cupin_2"/>
</dbReference>
<sequence length="125" mass="13867">MGYRTVRTQDVEPTPDRPCELRRLTEAAGLEQVALNRYSVEPGEEIPLAYHYHDEQEEAFYVISGTIEVETPEGTFEVGDDELFAADPESPHRAYCPEDAEGTAEVLAVGAPQVDGDVHAYEPNE</sequence>
<dbReference type="SUPFAM" id="SSF51182">
    <property type="entry name" value="RmlC-like cupins"/>
    <property type="match status" value="1"/>
</dbReference>
<accession>A0ABD6B4Q7</accession>
<evidence type="ECO:0000259" key="2">
    <source>
        <dbReference type="Pfam" id="PF07883"/>
    </source>
</evidence>
<dbReference type="PANTHER" id="PTHR35848">
    <property type="entry name" value="OXALATE-BINDING PROTEIN"/>
    <property type="match status" value="1"/>
</dbReference>
<dbReference type="RefSeq" id="WP_379733127.1">
    <property type="nucleotide sequence ID" value="NZ_JBHSWZ010000557.1"/>
</dbReference>
<dbReference type="Proteomes" id="UP001597111">
    <property type="component" value="Unassembled WGS sequence"/>
</dbReference>
<keyword evidence="4" id="KW-1185">Reference proteome</keyword>
<comment type="caution">
    <text evidence="3">The sequence shown here is derived from an EMBL/GenBank/DDBJ whole genome shotgun (WGS) entry which is preliminary data.</text>
</comment>
<dbReference type="PANTHER" id="PTHR35848:SF9">
    <property type="entry name" value="SLL1358 PROTEIN"/>
    <property type="match status" value="1"/>
</dbReference>
<dbReference type="InterPro" id="IPR011051">
    <property type="entry name" value="RmlC_Cupin_sf"/>
</dbReference>
<dbReference type="AlphaFoldDB" id="A0ABD6B4Q7"/>
<organism evidence="3 4">
    <name type="scientific">Halolamina salina</name>
    <dbReference type="NCBI Taxonomy" id="1220023"/>
    <lineage>
        <taxon>Archaea</taxon>
        <taxon>Methanobacteriati</taxon>
        <taxon>Methanobacteriota</taxon>
        <taxon>Stenosarchaea group</taxon>
        <taxon>Halobacteria</taxon>
        <taxon>Halobacteriales</taxon>
        <taxon>Haloferacaceae</taxon>
    </lineage>
</organism>
<proteinExistence type="predicted"/>
<keyword evidence="1" id="KW-0479">Metal-binding</keyword>
<dbReference type="InterPro" id="IPR014710">
    <property type="entry name" value="RmlC-like_jellyroll"/>
</dbReference>
<evidence type="ECO:0000313" key="3">
    <source>
        <dbReference type="EMBL" id="MFD1525702.1"/>
    </source>
</evidence>
<feature type="domain" description="Cupin type-2" evidence="2">
    <location>
        <begin position="38"/>
        <end position="107"/>
    </location>
</feature>